<dbReference type="InterPro" id="IPR047817">
    <property type="entry name" value="ABC2_TM_bact-type"/>
</dbReference>
<dbReference type="Proteomes" id="UP000199308">
    <property type="component" value="Unassembled WGS sequence"/>
</dbReference>
<evidence type="ECO:0000313" key="12">
    <source>
        <dbReference type="Proteomes" id="UP000199308"/>
    </source>
</evidence>
<dbReference type="PANTHER" id="PTHR30413">
    <property type="entry name" value="INNER MEMBRANE TRANSPORT PERMEASE"/>
    <property type="match status" value="1"/>
</dbReference>
<proteinExistence type="inferred from homology"/>
<dbReference type="PRINTS" id="PR00164">
    <property type="entry name" value="ABC2TRNSPORT"/>
</dbReference>
<keyword evidence="3 9" id="KW-0813">Transport</keyword>
<feature type="transmembrane region" description="Helical" evidence="9">
    <location>
        <begin position="33"/>
        <end position="52"/>
    </location>
</feature>
<dbReference type="PANTHER" id="PTHR30413:SF8">
    <property type="entry name" value="TRANSPORT PERMEASE PROTEIN"/>
    <property type="match status" value="1"/>
</dbReference>
<dbReference type="STRING" id="349064.SAMN05660429_00236"/>
<dbReference type="EMBL" id="FOHK01000001">
    <property type="protein sequence ID" value="SES68787.1"/>
    <property type="molecule type" value="Genomic_DNA"/>
</dbReference>
<dbReference type="Pfam" id="PF01061">
    <property type="entry name" value="ABC2_membrane"/>
    <property type="match status" value="1"/>
</dbReference>
<dbReference type="PROSITE" id="PS51012">
    <property type="entry name" value="ABC_TM2"/>
    <property type="match status" value="1"/>
</dbReference>
<feature type="transmembrane region" description="Helical" evidence="9">
    <location>
        <begin position="64"/>
        <end position="87"/>
    </location>
</feature>
<keyword evidence="7 9" id="KW-1133">Transmembrane helix</keyword>
<feature type="transmembrane region" description="Helical" evidence="9">
    <location>
        <begin position="177"/>
        <end position="195"/>
    </location>
</feature>
<comment type="similarity">
    <text evidence="2 9">Belongs to the ABC-2 integral membrane protein family.</text>
</comment>
<comment type="subcellular location">
    <subcellularLocation>
        <location evidence="1 9">Cell inner membrane</location>
        <topology evidence="1 9">Multi-pass membrane protein</topology>
    </subcellularLocation>
</comment>
<feature type="transmembrane region" description="Helical" evidence="9">
    <location>
        <begin position="146"/>
        <end position="170"/>
    </location>
</feature>
<keyword evidence="6 9" id="KW-0812">Transmembrane</keyword>
<name>A0A1H9YIC9_THASX</name>
<evidence type="ECO:0000256" key="7">
    <source>
        <dbReference type="ARBA" id="ARBA00022989"/>
    </source>
</evidence>
<evidence type="ECO:0000313" key="11">
    <source>
        <dbReference type="EMBL" id="SES68787.1"/>
    </source>
</evidence>
<keyword evidence="4 9" id="KW-1003">Cell membrane</keyword>
<evidence type="ECO:0000256" key="6">
    <source>
        <dbReference type="ARBA" id="ARBA00022692"/>
    </source>
</evidence>
<sequence>MAIVETRTKFKIWSDVVFAIFLRNIRSSFNDKFGLSWSVFQPVLFIFVLSYGRGMLMGDVIHTIPIFIFMLYGMVLIQLFITTFQNVAKSIKRNKSLFAFRQVQPISAALAAGLFELLVKLFIVCFLVLIVYLLKEDKQLADPLNVLVIFFQLWLLAISLGLIAAILSCYVPEVEKLVDLAIRPLFFISGAFFSLKDIPEQFWVYLTWNPILHAIELSRDSAYPSFAAEGVSHMYLTLFTLFSVFLALALYRITWKSLLSR</sequence>
<evidence type="ECO:0000256" key="4">
    <source>
        <dbReference type="ARBA" id="ARBA00022475"/>
    </source>
</evidence>
<organism evidence="11 12">
    <name type="scientific">Thalassotalea agarivorans</name>
    <name type="common">Thalassomonas agarivorans</name>
    <dbReference type="NCBI Taxonomy" id="349064"/>
    <lineage>
        <taxon>Bacteria</taxon>
        <taxon>Pseudomonadati</taxon>
        <taxon>Pseudomonadota</taxon>
        <taxon>Gammaproteobacteria</taxon>
        <taxon>Alteromonadales</taxon>
        <taxon>Colwelliaceae</taxon>
        <taxon>Thalassotalea</taxon>
    </lineage>
</organism>
<evidence type="ECO:0000256" key="9">
    <source>
        <dbReference type="RuleBase" id="RU361157"/>
    </source>
</evidence>
<evidence type="ECO:0000256" key="3">
    <source>
        <dbReference type="ARBA" id="ARBA00022448"/>
    </source>
</evidence>
<dbReference type="RefSeq" id="WP_093326963.1">
    <property type="nucleotide sequence ID" value="NZ_AP027363.1"/>
</dbReference>
<dbReference type="InterPro" id="IPR013525">
    <property type="entry name" value="ABC2_TM"/>
</dbReference>
<evidence type="ECO:0000256" key="5">
    <source>
        <dbReference type="ARBA" id="ARBA00022519"/>
    </source>
</evidence>
<keyword evidence="5" id="KW-0997">Cell inner membrane</keyword>
<evidence type="ECO:0000256" key="1">
    <source>
        <dbReference type="ARBA" id="ARBA00004429"/>
    </source>
</evidence>
<protein>
    <recommendedName>
        <fullName evidence="9">Transport permease protein</fullName>
    </recommendedName>
</protein>
<accession>A0A1H9YIC9</accession>
<feature type="domain" description="ABC transmembrane type-2" evidence="10">
    <location>
        <begin position="33"/>
        <end position="254"/>
    </location>
</feature>
<evidence type="ECO:0000259" key="10">
    <source>
        <dbReference type="PROSITE" id="PS51012"/>
    </source>
</evidence>
<gene>
    <name evidence="11" type="ORF">SAMN05660429_00236</name>
</gene>
<feature type="transmembrane region" description="Helical" evidence="9">
    <location>
        <begin position="233"/>
        <end position="251"/>
    </location>
</feature>
<keyword evidence="8 9" id="KW-0472">Membrane</keyword>
<evidence type="ECO:0000256" key="2">
    <source>
        <dbReference type="ARBA" id="ARBA00007783"/>
    </source>
</evidence>
<evidence type="ECO:0000256" key="8">
    <source>
        <dbReference type="ARBA" id="ARBA00023136"/>
    </source>
</evidence>
<dbReference type="GO" id="GO:0043190">
    <property type="term" value="C:ATP-binding cassette (ABC) transporter complex"/>
    <property type="evidence" value="ECO:0007669"/>
    <property type="project" value="InterPro"/>
</dbReference>
<keyword evidence="12" id="KW-1185">Reference proteome</keyword>
<dbReference type="AlphaFoldDB" id="A0A1H9YIC9"/>
<dbReference type="GO" id="GO:0015920">
    <property type="term" value="P:lipopolysaccharide transport"/>
    <property type="evidence" value="ECO:0007669"/>
    <property type="project" value="TreeGrafter"/>
</dbReference>
<dbReference type="InterPro" id="IPR000412">
    <property type="entry name" value="ABC_2_transport"/>
</dbReference>
<dbReference type="GO" id="GO:0140359">
    <property type="term" value="F:ABC-type transporter activity"/>
    <property type="evidence" value="ECO:0007669"/>
    <property type="project" value="InterPro"/>
</dbReference>
<dbReference type="OrthoDB" id="9814458at2"/>
<reference evidence="11 12" key="1">
    <citation type="submission" date="2016-10" db="EMBL/GenBank/DDBJ databases">
        <authorList>
            <person name="de Groot N.N."/>
        </authorList>
    </citation>
    <scope>NUCLEOTIDE SEQUENCE [LARGE SCALE GENOMIC DNA]</scope>
    <source>
        <strain evidence="11 12">DSM 19706</strain>
    </source>
</reference>
<feature type="transmembrane region" description="Helical" evidence="9">
    <location>
        <begin position="108"/>
        <end position="134"/>
    </location>
</feature>